<organism evidence="2 3">
    <name type="scientific">Saccharopolyspora elongata</name>
    <dbReference type="NCBI Taxonomy" id="2530387"/>
    <lineage>
        <taxon>Bacteria</taxon>
        <taxon>Bacillati</taxon>
        <taxon>Actinomycetota</taxon>
        <taxon>Actinomycetes</taxon>
        <taxon>Pseudonocardiales</taxon>
        <taxon>Pseudonocardiaceae</taxon>
        <taxon>Saccharopolyspora</taxon>
    </lineage>
</organism>
<reference evidence="2 3" key="1">
    <citation type="submission" date="2019-03" db="EMBL/GenBank/DDBJ databases">
        <title>Draft genome sequences of novel Actinobacteria.</title>
        <authorList>
            <person name="Sahin N."/>
            <person name="Ay H."/>
            <person name="Saygin H."/>
        </authorList>
    </citation>
    <scope>NUCLEOTIDE SEQUENCE [LARGE SCALE GENOMIC DNA]</scope>
    <source>
        <strain evidence="2 3">7K502</strain>
    </source>
</reference>
<feature type="domain" description="NACHT N-terminal Helical" evidence="1">
    <location>
        <begin position="2"/>
        <end position="74"/>
    </location>
</feature>
<sequence length="75" mass="8466">MKSWLEERRKSKERTASLAELAAAELSTVRQRKRLEHLAEGIGHQVGDQLEPLLETKFSVLPDNEIRAALDAVVE</sequence>
<evidence type="ECO:0000313" key="2">
    <source>
        <dbReference type="EMBL" id="TDD56010.1"/>
    </source>
</evidence>
<dbReference type="Proteomes" id="UP000294947">
    <property type="component" value="Unassembled WGS sequence"/>
</dbReference>
<name>A0A4R4ZDI8_9PSEU</name>
<protein>
    <recommendedName>
        <fullName evidence="1">NACHT N-terminal Helical domain-containing protein</fullName>
    </recommendedName>
</protein>
<proteinExistence type="predicted"/>
<dbReference type="OrthoDB" id="135105at2"/>
<evidence type="ECO:0000259" key="1">
    <source>
        <dbReference type="Pfam" id="PF22733"/>
    </source>
</evidence>
<accession>A0A4R4ZDI8</accession>
<evidence type="ECO:0000313" key="3">
    <source>
        <dbReference type="Proteomes" id="UP000294947"/>
    </source>
</evidence>
<dbReference type="Pfam" id="PF22733">
    <property type="entry name" value="NNH1"/>
    <property type="match status" value="1"/>
</dbReference>
<comment type="caution">
    <text evidence="2">The sequence shown here is derived from an EMBL/GenBank/DDBJ whole genome shotgun (WGS) entry which is preliminary data.</text>
</comment>
<gene>
    <name evidence="2" type="ORF">E1288_02310</name>
</gene>
<dbReference type="RefSeq" id="WP_132479914.1">
    <property type="nucleotide sequence ID" value="NZ_SMKW01000002.1"/>
</dbReference>
<dbReference type="InterPro" id="IPR054547">
    <property type="entry name" value="NNH1"/>
</dbReference>
<dbReference type="EMBL" id="SMKW01000002">
    <property type="protein sequence ID" value="TDD56010.1"/>
    <property type="molecule type" value="Genomic_DNA"/>
</dbReference>
<dbReference type="AlphaFoldDB" id="A0A4R4ZDI8"/>
<keyword evidence="3" id="KW-1185">Reference proteome</keyword>